<dbReference type="AlphaFoldDB" id="A0A9P4QQL6"/>
<evidence type="ECO:0000313" key="3">
    <source>
        <dbReference type="Proteomes" id="UP000799444"/>
    </source>
</evidence>
<accession>A0A9P4QQL6</accession>
<feature type="coiled-coil region" evidence="1">
    <location>
        <begin position="212"/>
        <end position="243"/>
    </location>
</feature>
<dbReference type="EMBL" id="ML996233">
    <property type="protein sequence ID" value="KAF2729865.1"/>
    <property type="molecule type" value="Genomic_DNA"/>
</dbReference>
<sequence>MASTAKTNVVEQAIVPDMRELDQNSRKALAEGPKVRIFRGKQPEAEPVTAYLSKRALMAFSRPVNEKFTKNPDCTELRLNPDLFSVKTIKHLCDYMNGLCRTKNAFTMNASSNLIDNIAIYRAGKMWGLDVYLSKLARSILGAVQDTEKLISYTALTMISNLDMKDPVFNCAAEVFADLRRKDLIPDREDFEEWLDSRTAFHLAMDRWHHWHVEKEENAEAYRARQQRAAEQAQREAHRAALDEYYSDWRNHPYWQRARGL</sequence>
<dbReference type="Proteomes" id="UP000799444">
    <property type="component" value="Unassembled WGS sequence"/>
</dbReference>
<keyword evidence="3" id="KW-1185">Reference proteome</keyword>
<gene>
    <name evidence="2" type="ORF">EJ04DRAFT_527481</name>
</gene>
<comment type="caution">
    <text evidence="2">The sequence shown here is derived from an EMBL/GenBank/DDBJ whole genome shotgun (WGS) entry which is preliminary data.</text>
</comment>
<protein>
    <submittedName>
        <fullName evidence="2">Uncharacterized protein</fullName>
    </submittedName>
</protein>
<reference evidence="2" key="1">
    <citation type="journal article" date="2020" name="Stud. Mycol.">
        <title>101 Dothideomycetes genomes: a test case for predicting lifestyles and emergence of pathogens.</title>
        <authorList>
            <person name="Haridas S."/>
            <person name="Albert R."/>
            <person name="Binder M."/>
            <person name="Bloem J."/>
            <person name="Labutti K."/>
            <person name="Salamov A."/>
            <person name="Andreopoulos B."/>
            <person name="Baker S."/>
            <person name="Barry K."/>
            <person name="Bills G."/>
            <person name="Bluhm B."/>
            <person name="Cannon C."/>
            <person name="Castanera R."/>
            <person name="Culley D."/>
            <person name="Daum C."/>
            <person name="Ezra D."/>
            <person name="Gonzalez J."/>
            <person name="Henrissat B."/>
            <person name="Kuo A."/>
            <person name="Liang C."/>
            <person name="Lipzen A."/>
            <person name="Lutzoni F."/>
            <person name="Magnuson J."/>
            <person name="Mondo S."/>
            <person name="Nolan M."/>
            <person name="Ohm R."/>
            <person name="Pangilinan J."/>
            <person name="Park H.-J."/>
            <person name="Ramirez L."/>
            <person name="Alfaro M."/>
            <person name="Sun H."/>
            <person name="Tritt A."/>
            <person name="Yoshinaga Y."/>
            <person name="Zwiers L.-H."/>
            <person name="Turgeon B."/>
            <person name="Goodwin S."/>
            <person name="Spatafora J."/>
            <person name="Crous P."/>
            <person name="Grigoriev I."/>
        </authorList>
    </citation>
    <scope>NUCLEOTIDE SEQUENCE</scope>
    <source>
        <strain evidence="2">CBS 125425</strain>
    </source>
</reference>
<dbReference type="OrthoDB" id="3801338at2759"/>
<proteinExistence type="predicted"/>
<name>A0A9P4QQL6_9PLEO</name>
<evidence type="ECO:0000256" key="1">
    <source>
        <dbReference type="SAM" id="Coils"/>
    </source>
</evidence>
<organism evidence="2 3">
    <name type="scientific">Polyplosphaeria fusca</name>
    <dbReference type="NCBI Taxonomy" id="682080"/>
    <lineage>
        <taxon>Eukaryota</taxon>
        <taxon>Fungi</taxon>
        <taxon>Dikarya</taxon>
        <taxon>Ascomycota</taxon>
        <taxon>Pezizomycotina</taxon>
        <taxon>Dothideomycetes</taxon>
        <taxon>Pleosporomycetidae</taxon>
        <taxon>Pleosporales</taxon>
        <taxon>Tetraplosphaeriaceae</taxon>
        <taxon>Polyplosphaeria</taxon>
    </lineage>
</organism>
<keyword evidence="1" id="KW-0175">Coiled coil</keyword>
<evidence type="ECO:0000313" key="2">
    <source>
        <dbReference type="EMBL" id="KAF2729865.1"/>
    </source>
</evidence>